<dbReference type="SMART" id="SM00369">
    <property type="entry name" value="LRR_TYP"/>
    <property type="match status" value="7"/>
</dbReference>
<keyword evidence="2" id="KW-0732">Signal</keyword>
<evidence type="ECO:0000256" key="5">
    <source>
        <dbReference type="SAM" id="Phobius"/>
    </source>
</evidence>
<feature type="region of interest" description="Disordered" evidence="4">
    <location>
        <begin position="881"/>
        <end position="902"/>
    </location>
</feature>
<comment type="caution">
    <text evidence="6">The sequence shown here is derived from an EMBL/GenBank/DDBJ whole genome shotgun (WGS) entry which is preliminary data.</text>
</comment>
<keyword evidence="5" id="KW-1133">Transmembrane helix</keyword>
<feature type="transmembrane region" description="Helical" evidence="5">
    <location>
        <begin position="7"/>
        <end position="30"/>
    </location>
</feature>
<keyword evidence="3" id="KW-0677">Repeat</keyword>
<evidence type="ECO:0000256" key="2">
    <source>
        <dbReference type="ARBA" id="ARBA00022729"/>
    </source>
</evidence>
<dbReference type="Pfam" id="PF13855">
    <property type="entry name" value="LRR_8"/>
    <property type="match status" value="1"/>
</dbReference>
<dbReference type="Proteomes" id="UP000663845">
    <property type="component" value="Unassembled WGS sequence"/>
</dbReference>
<dbReference type="Gene3D" id="3.80.10.10">
    <property type="entry name" value="Ribonuclease Inhibitor"/>
    <property type="match status" value="4"/>
</dbReference>
<dbReference type="PANTHER" id="PTHR24369:SF210">
    <property type="entry name" value="CHAOPTIN-RELATED"/>
    <property type="match status" value="1"/>
</dbReference>
<dbReference type="SUPFAM" id="SSF52058">
    <property type="entry name" value="L domain-like"/>
    <property type="match status" value="2"/>
</dbReference>
<evidence type="ECO:0000313" key="7">
    <source>
        <dbReference type="Proteomes" id="UP000663845"/>
    </source>
</evidence>
<dbReference type="InterPro" id="IPR050541">
    <property type="entry name" value="LRR_TM_domain-containing"/>
</dbReference>
<keyword evidence="5" id="KW-0472">Membrane</keyword>
<proteinExistence type="predicted"/>
<dbReference type="SMART" id="SM00365">
    <property type="entry name" value="LRR_SD22"/>
    <property type="match status" value="7"/>
</dbReference>
<dbReference type="PROSITE" id="PS51450">
    <property type="entry name" value="LRR"/>
    <property type="match status" value="4"/>
</dbReference>
<evidence type="ECO:0000313" key="6">
    <source>
        <dbReference type="EMBL" id="CAF0785223.1"/>
    </source>
</evidence>
<gene>
    <name evidence="6" type="ORF">JYZ213_LOCUS4409</name>
</gene>
<dbReference type="EMBL" id="CAJNOG010000025">
    <property type="protein sequence ID" value="CAF0785223.1"/>
    <property type="molecule type" value="Genomic_DNA"/>
</dbReference>
<name>A0A813RIZ5_9BILA</name>
<dbReference type="InterPro" id="IPR003591">
    <property type="entry name" value="Leu-rich_rpt_typical-subtyp"/>
</dbReference>
<evidence type="ECO:0000256" key="3">
    <source>
        <dbReference type="ARBA" id="ARBA00022737"/>
    </source>
</evidence>
<protein>
    <submittedName>
        <fullName evidence="6">Uncharacterized protein</fullName>
    </submittedName>
</protein>
<keyword evidence="1" id="KW-0433">Leucine-rich repeat</keyword>
<dbReference type="InterPro" id="IPR032675">
    <property type="entry name" value="LRR_dom_sf"/>
</dbReference>
<dbReference type="AlphaFoldDB" id="A0A813RIZ5"/>
<dbReference type="InterPro" id="IPR001611">
    <property type="entry name" value="Leu-rich_rpt"/>
</dbReference>
<dbReference type="PANTHER" id="PTHR24369">
    <property type="entry name" value="ANTIGEN BSP, PUTATIVE-RELATED"/>
    <property type="match status" value="1"/>
</dbReference>
<reference evidence="6" key="1">
    <citation type="submission" date="2021-02" db="EMBL/GenBank/DDBJ databases">
        <authorList>
            <person name="Nowell W R."/>
        </authorList>
    </citation>
    <scope>NUCLEOTIDE SEQUENCE</scope>
</reference>
<feature type="compositionally biased region" description="Low complexity" evidence="4">
    <location>
        <begin position="888"/>
        <end position="901"/>
    </location>
</feature>
<evidence type="ECO:0000256" key="1">
    <source>
        <dbReference type="ARBA" id="ARBA00022614"/>
    </source>
</evidence>
<dbReference type="GO" id="GO:0005886">
    <property type="term" value="C:plasma membrane"/>
    <property type="evidence" value="ECO:0007669"/>
    <property type="project" value="TreeGrafter"/>
</dbReference>
<sequence>MFLRHIYYSLFILIQIYTFIIHISSCPIPFDIQSKCRCAITETGRVYIYCARKQLTVIPHFNNSNIIFDELVLSGNRISIVHKNAFNGLKLRKLEFQSNPINSIEINAFVDLSNYLEEFIFSTTLLSSQLTTTTFLQILSELPNLKRLLLRSFDLSNSFNISSNKNILTSRKLTQLSLQSCSIKQIDDIETFINLFPNLERLDLSENRFEYFNIPLILSLKKLKSLNLSKNKIRHLNIHPSISTTTFHPSNSLIELDLSYNGIETIDEHIFELISSQLEILNLRNNELVTEKHLTFLIHLYYLREFYFDYNRLESINQLYLPKTNNLKFPLLIILGIETIDEHIFELISSQLEILNLRNNELVTEKHLTFLIHLYYLREFYFDYNRLESINQLYLPLNLKILSLKNNRLSYINLSILTRLGHLEKLYLSSNKLTQWSSTINNIFPSLEILELDRNHLSLISSLNAPKLKQLNLDGNFLGNQIDKKIFSNLPILERLQLRDNQIKNIDMNAFRNTRLQSLDLTNNSLTIIPLLINLNETLQSLSLQRNQICTIDQSILNYYQTLHTIEFDQNPLHCDCHLGENVRNLFHSKTKITGQCQSPPERRNNNLMDLSNEQLTCSSKTLPECAYLIESEHETTTPPTTTTTIATTTITTLRTTISNIIEELIDNTPEQQSSTTIRTTDEILIERIRISDLIITSTNDKSQLLIQWELNPLLNDENSNDEFRRTYYKNHELNGFKISSNSPVYKMSDLLDVLQRNYTVDYTQQGEICLFLLRKIDYEKFCKQIHVSSTNLPVQTLKSSLINDSKQLWYMNEPTKSILIGSVFGILFVFILLLITILLITRCPYLLFCHKNSSKYHQNNDSKSETLLVRPTPTNTIPWSSPPVPLPLSQQQQQQQQQHFYQHHHHYPRPISYQPSLSTQCTCPTHYHSSGSSSTDASSNFNHAPNYHIYQEILNDDFNSQTIPMNYRTCRPLHIDTNSPPTSTSTNITTMTNNEQCQLCSLSVLV</sequence>
<keyword evidence="5" id="KW-0812">Transmembrane</keyword>
<accession>A0A813RIZ5</accession>
<feature type="transmembrane region" description="Helical" evidence="5">
    <location>
        <begin position="819"/>
        <end position="842"/>
    </location>
</feature>
<organism evidence="6 7">
    <name type="scientific">Adineta steineri</name>
    <dbReference type="NCBI Taxonomy" id="433720"/>
    <lineage>
        <taxon>Eukaryota</taxon>
        <taxon>Metazoa</taxon>
        <taxon>Spiralia</taxon>
        <taxon>Gnathifera</taxon>
        <taxon>Rotifera</taxon>
        <taxon>Eurotatoria</taxon>
        <taxon>Bdelloidea</taxon>
        <taxon>Adinetida</taxon>
        <taxon>Adinetidae</taxon>
        <taxon>Adineta</taxon>
    </lineage>
</organism>
<evidence type="ECO:0000256" key="4">
    <source>
        <dbReference type="SAM" id="MobiDB-lite"/>
    </source>
</evidence>